<gene>
    <name evidence="1" type="ORF">L6452_00368</name>
</gene>
<reference evidence="2" key="1">
    <citation type="journal article" date="2022" name="Mol. Ecol. Resour.">
        <title>The genomes of chicory, endive, great burdock and yacon provide insights into Asteraceae palaeo-polyploidization history and plant inulin production.</title>
        <authorList>
            <person name="Fan W."/>
            <person name="Wang S."/>
            <person name="Wang H."/>
            <person name="Wang A."/>
            <person name="Jiang F."/>
            <person name="Liu H."/>
            <person name="Zhao H."/>
            <person name="Xu D."/>
            <person name="Zhang Y."/>
        </authorList>
    </citation>
    <scope>NUCLEOTIDE SEQUENCE [LARGE SCALE GENOMIC DNA]</scope>
    <source>
        <strain evidence="2">cv. Niubang</strain>
    </source>
</reference>
<reference evidence="1 2" key="2">
    <citation type="journal article" date="2022" name="Mol. Ecol. Resour.">
        <title>The genomes of chicory, endive, great burdock and yacon provide insights into Asteraceae paleo-polyploidization history and plant inulin production.</title>
        <authorList>
            <person name="Fan W."/>
            <person name="Wang S."/>
            <person name="Wang H."/>
            <person name="Wang A."/>
            <person name="Jiang F."/>
            <person name="Liu H."/>
            <person name="Zhao H."/>
            <person name="Xu D."/>
            <person name="Zhang Y."/>
        </authorList>
    </citation>
    <scope>NUCLEOTIDE SEQUENCE [LARGE SCALE GENOMIC DNA]</scope>
    <source>
        <strain evidence="2">cv. Niubang</strain>
    </source>
</reference>
<name>A0ACB9FDY1_ARCLA</name>
<dbReference type="EMBL" id="CM042047">
    <property type="protein sequence ID" value="KAI3769267.1"/>
    <property type="molecule type" value="Genomic_DNA"/>
</dbReference>
<evidence type="ECO:0000313" key="2">
    <source>
        <dbReference type="Proteomes" id="UP001055879"/>
    </source>
</evidence>
<evidence type="ECO:0000313" key="1">
    <source>
        <dbReference type="EMBL" id="KAI3769267.1"/>
    </source>
</evidence>
<organism evidence="1 2">
    <name type="scientific">Arctium lappa</name>
    <name type="common">Greater burdock</name>
    <name type="synonym">Lappa major</name>
    <dbReference type="NCBI Taxonomy" id="4217"/>
    <lineage>
        <taxon>Eukaryota</taxon>
        <taxon>Viridiplantae</taxon>
        <taxon>Streptophyta</taxon>
        <taxon>Embryophyta</taxon>
        <taxon>Tracheophyta</taxon>
        <taxon>Spermatophyta</taxon>
        <taxon>Magnoliopsida</taxon>
        <taxon>eudicotyledons</taxon>
        <taxon>Gunneridae</taxon>
        <taxon>Pentapetalae</taxon>
        <taxon>asterids</taxon>
        <taxon>campanulids</taxon>
        <taxon>Asterales</taxon>
        <taxon>Asteraceae</taxon>
        <taxon>Carduoideae</taxon>
        <taxon>Cardueae</taxon>
        <taxon>Arctiinae</taxon>
        <taxon>Arctium</taxon>
    </lineage>
</organism>
<dbReference type="Proteomes" id="UP001055879">
    <property type="component" value="Linkage Group LG01"/>
</dbReference>
<protein>
    <submittedName>
        <fullName evidence="1">Uncharacterized protein</fullName>
    </submittedName>
</protein>
<accession>A0ACB9FDY1</accession>
<sequence length="213" mass="24642">MRPLVAFLEFGSHRSIVFPTDRTCILKLPPPSDSATDKLFWHWSPNGSYSIKSSYKLIMNRLVSTTHLEIDADWQRIWKTNIPYKARFFVWRVLRGIIPARGALQKRGLQISALCSLCNRNTENTWHVFVGCPYVSPVWTEATLGNVIDNMIDTTDSFSALVFRFLKENPHPVGDRFLMILWSVWHRRNDILWNDGPRDPVSVIKRANSILSE</sequence>
<proteinExistence type="predicted"/>
<comment type="caution">
    <text evidence="1">The sequence shown here is derived from an EMBL/GenBank/DDBJ whole genome shotgun (WGS) entry which is preliminary data.</text>
</comment>
<keyword evidence="2" id="KW-1185">Reference proteome</keyword>